<evidence type="ECO:0000256" key="8">
    <source>
        <dbReference type="SAM" id="Coils"/>
    </source>
</evidence>
<dbReference type="Pfam" id="PF02108">
    <property type="entry name" value="FliH"/>
    <property type="match status" value="1"/>
</dbReference>
<keyword evidence="6" id="KW-1006">Bacterial flagellum protein export</keyword>
<keyword evidence="11" id="KW-1185">Reference proteome</keyword>
<evidence type="ECO:0000256" key="6">
    <source>
        <dbReference type="ARBA" id="ARBA00023225"/>
    </source>
</evidence>
<comment type="similarity">
    <text evidence="2">Belongs to the FliH family.</text>
</comment>
<organism evidence="10 11">
    <name type="scientific">Peribacillus simplex</name>
    <dbReference type="NCBI Taxonomy" id="1478"/>
    <lineage>
        <taxon>Bacteria</taxon>
        <taxon>Bacillati</taxon>
        <taxon>Bacillota</taxon>
        <taxon>Bacilli</taxon>
        <taxon>Bacillales</taxon>
        <taxon>Bacillaceae</taxon>
        <taxon>Peribacillus</taxon>
    </lineage>
</organism>
<dbReference type="PANTHER" id="PTHR34982">
    <property type="entry name" value="YOP PROTEINS TRANSLOCATION PROTEIN L"/>
    <property type="match status" value="1"/>
</dbReference>
<evidence type="ECO:0000256" key="5">
    <source>
        <dbReference type="ARBA" id="ARBA00022927"/>
    </source>
</evidence>
<keyword evidence="4" id="KW-1005">Bacterial flagellum biogenesis</keyword>
<dbReference type="InterPro" id="IPR051472">
    <property type="entry name" value="T3SS_Stator/FliH"/>
</dbReference>
<evidence type="ECO:0000313" key="11">
    <source>
        <dbReference type="Proteomes" id="UP000064189"/>
    </source>
</evidence>
<evidence type="ECO:0000256" key="1">
    <source>
        <dbReference type="ARBA" id="ARBA00003041"/>
    </source>
</evidence>
<gene>
    <name evidence="10" type="ORF">AS888_10910</name>
</gene>
<sequence length="256" mass="29409">MSRIIKSRQAQREDSRKVTIKVRPFDFFQAGNEDEEQGLHHFQSGEFLNHAKQEAEMLILEAQQQAQAIAAGIQKERENWENEEKLMYIEQAQKEGYQQGVEDGIQKGYNEIAGEVAYAKDVVESSKKDYRQHIESSETVILDLAMKVAAKIIGSEIEKDDASFLSIVKNAIKEVRDYREVQLHIHPVHYQSILSHKEELIAIFPRDTELYIFPDDELEESSCIIESEKGRIDASVDSQLEVIKTKLTELLEGEQK</sequence>
<dbReference type="Proteomes" id="UP000064189">
    <property type="component" value="Unassembled WGS sequence"/>
</dbReference>
<dbReference type="InterPro" id="IPR018035">
    <property type="entry name" value="Flagellar_FliH/T3SS_HrpE"/>
</dbReference>
<dbReference type="GO" id="GO:0044781">
    <property type="term" value="P:bacterial-type flagellum organization"/>
    <property type="evidence" value="ECO:0007669"/>
    <property type="project" value="UniProtKB-KW"/>
</dbReference>
<name>A0A109MRR0_9BACI</name>
<evidence type="ECO:0000256" key="4">
    <source>
        <dbReference type="ARBA" id="ARBA00022795"/>
    </source>
</evidence>
<accession>A0A109MRR0</accession>
<keyword evidence="3" id="KW-0813">Transport</keyword>
<dbReference type="RefSeq" id="WP_061144618.1">
    <property type="nucleotide sequence ID" value="NZ_LNNH01000059.1"/>
</dbReference>
<comment type="function">
    <text evidence="1">Needed for flagellar regrowth and assembly.</text>
</comment>
<evidence type="ECO:0000256" key="7">
    <source>
        <dbReference type="NCBIfam" id="TIGR03825"/>
    </source>
</evidence>
<dbReference type="GO" id="GO:0015031">
    <property type="term" value="P:protein transport"/>
    <property type="evidence" value="ECO:0007669"/>
    <property type="project" value="UniProtKB-KW"/>
</dbReference>
<keyword evidence="8" id="KW-0175">Coiled coil</keyword>
<dbReference type="PANTHER" id="PTHR34982:SF1">
    <property type="entry name" value="FLAGELLAR ASSEMBLY PROTEIN FLIH"/>
    <property type="match status" value="1"/>
</dbReference>
<comment type="caution">
    <text evidence="10">The sequence shown here is derived from an EMBL/GenBank/DDBJ whole genome shotgun (WGS) entry which is preliminary data.</text>
</comment>
<evidence type="ECO:0000256" key="3">
    <source>
        <dbReference type="ARBA" id="ARBA00022448"/>
    </source>
</evidence>
<reference evidence="10 11" key="1">
    <citation type="submission" date="2015-11" db="EMBL/GenBank/DDBJ databases">
        <title>Genome Sequence of Bacillus simplex strain VanAntwerpen2.</title>
        <authorList>
            <person name="Couger M.B."/>
        </authorList>
    </citation>
    <scope>NUCLEOTIDE SEQUENCE [LARGE SCALE GENOMIC DNA]</scope>
    <source>
        <strain evidence="10 11">VanAntwerpen02</strain>
    </source>
</reference>
<dbReference type="NCBIfam" id="TIGR03825">
    <property type="entry name" value="FliH_bacil"/>
    <property type="match status" value="1"/>
</dbReference>
<keyword evidence="5" id="KW-0653">Protein transport</keyword>
<dbReference type="EMBL" id="LNNH01000059">
    <property type="protein sequence ID" value="KWW10917.1"/>
    <property type="molecule type" value="Genomic_DNA"/>
</dbReference>
<dbReference type="GO" id="GO:0005829">
    <property type="term" value="C:cytosol"/>
    <property type="evidence" value="ECO:0007669"/>
    <property type="project" value="TreeGrafter"/>
</dbReference>
<dbReference type="InterPro" id="IPR022524">
    <property type="entry name" value="FliH_Bacilli"/>
</dbReference>
<dbReference type="AlphaFoldDB" id="A0A109MRR0"/>
<evidence type="ECO:0000259" key="9">
    <source>
        <dbReference type="Pfam" id="PF02108"/>
    </source>
</evidence>
<feature type="coiled-coil region" evidence="8">
    <location>
        <begin position="48"/>
        <end position="83"/>
    </location>
</feature>
<evidence type="ECO:0000256" key="2">
    <source>
        <dbReference type="ARBA" id="ARBA00006602"/>
    </source>
</evidence>
<evidence type="ECO:0000313" key="10">
    <source>
        <dbReference type="EMBL" id="KWW10917.1"/>
    </source>
</evidence>
<proteinExistence type="inferred from homology"/>
<protein>
    <recommendedName>
        <fullName evidence="7">Flagellar assembly protein FliH</fullName>
    </recommendedName>
</protein>
<feature type="domain" description="Flagellar assembly protein FliH/Type III secretion system HrpE" evidence="9">
    <location>
        <begin position="120"/>
        <end position="241"/>
    </location>
</feature>